<keyword evidence="3" id="KW-1185">Reference proteome</keyword>
<feature type="domain" description="WIF" evidence="1">
    <location>
        <begin position="1"/>
        <end position="43"/>
    </location>
</feature>
<gene>
    <name evidence="2" type="ORF">COO91_01073</name>
</gene>
<evidence type="ECO:0000259" key="1">
    <source>
        <dbReference type="PROSITE" id="PS50814"/>
    </source>
</evidence>
<dbReference type="Proteomes" id="UP000232003">
    <property type="component" value="Chromosome"/>
</dbReference>
<name>A0A2K8SIC8_9NOSO</name>
<accession>A0A2K8SIC8</accession>
<dbReference type="KEGG" id="nfl:COO91_01073"/>
<dbReference type="PROSITE" id="PS50814">
    <property type="entry name" value="WIF"/>
    <property type="match status" value="1"/>
</dbReference>
<proteinExistence type="predicted"/>
<dbReference type="AlphaFoldDB" id="A0A2K8SIC8"/>
<sequence length="43" mass="4971">MFPESLLAPIEINVQFFIWPAINSSNFNYYLSYLLAQNIFALG</sequence>
<protein>
    <submittedName>
        <fullName evidence="2">WIF domain</fullName>
    </submittedName>
</protein>
<organism evidence="2 3">
    <name type="scientific">Nostoc flagelliforme CCNUN1</name>
    <dbReference type="NCBI Taxonomy" id="2038116"/>
    <lineage>
        <taxon>Bacteria</taxon>
        <taxon>Bacillati</taxon>
        <taxon>Cyanobacteriota</taxon>
        <taxon>Cyanophyceae</taxon>
        <taxon>Nostocales</taxon>
        <taxon>Nostocaceae</taxon>
        <taxon>Nostoc</taxon>
    </lineage>
</organism>
<dbReference type="InterPro" id="IPR003306">
    <property type="entry name" value="WIF"/>
</dbReference>
<evidence type="ECO:0000313" key="3">
    <source>
        <dbReference type="Proteomes" id="UP000232003"/>
    </source>
</evidence>
<reference evidence="2 3" key="1">
    <citation type="submission" date="2017-11" db="EMBL/GenBank/DDBJ databases">
        <title>Complete genome of a free-living desiccation-tolerant cyanobacterium and its photosynthetic adaptation to extreme terrestrial habitat.</title>
        <authorList>
            <person name="Shang J."/>
        </authorList>
    </citation>
    <scope>NUCLEOTIDE SEQUENCE [LARGE SCALE GENOMIC DNA]</scope>
    <source>
        <strain evidence="2 3">CCNUN1</strain>
    </source>
</reference>
<dbReference type="EMBL" id="CP024785">
    <property type="protein sequence ID" value="AUB35201.1"/>
    <property type="molecule type" value="Genomic_DNA"/>
</dbReference>
<evidence type="ECO:0000313" key="2">
    <source>
        <dbReference type="EMBL" id="AUB35201.1"/>
    </source>
</evidence>